<accession>A0A4S2KI70</accession>
<dbReference type="EMBL" id="QBLH01002732">
    <property type="protein sequence ID" value="TGZ47388.1"/>
    <property type="molecule type" value="Genomic_DNA"/>
</dbReference>
<dbReference type="STRING" id="300112.A0A4S2KI70"/>
<evidence type="ECO:0000313" key="3">
    <source>
        <dbReference type="Proteomes" id="UP000310200"/>
    </source>
</evidence>
<proteinExistence type="predicted"/>
<protein>
    <submittedName>
        <fullName evidence="2">Uncharacterized protein</fullName>
    </submittedName>
</protein>
<feature type="compositionally biased region" description="Basic and acidic residues" evidence="1">
    <location>
        <begin position="257"/>
        <end position="289"/>
    </location>
</feature>
<dbReference type="AlphaFoldDB" id="A0A4S2KI70"/>
<keyword evidence="3" id="KW-1185">Reference proteome</keyword>
<name>A0A4S2KI70_9HYME</name>
<feature type="region of interest" description="Disordered" evidence="1">
    <location>
        <begin position="211"/>
        <end position="289"/>
    </location>
</feature>
<feature type="compositionally biased region" description="Basic and acidic residues" evidence="1">
    <location>
        <begin position="231"/>
        <end position="241"/>
    </location>
</feature>
<feature type="compositionally biased region" description="Basic and acidic residues" evidence="1">
    <location>
        <begin position="212"/>
        <end position="221"/>
    </location>
</feature>
<evidence type="ECO:0000256" key="1">
    <source>
        <dbReference type="SAM" id="MobiDB-lite"/>
    </source>
</evidence>
<reference evidence="2 3" key="1">
    <citation type="journal article" date="2019" name="Philos. Trans. R. Soc. Lond., B, Biol. Sci.">
        <title>Ant behaviour and brain gene expression of defending hosts depend on the ecological success of the intruding social parasite.</title>
        <authorList>
            <person name="Kaur R."/>
            <person name="Stoldt M."/>
            <person name="Jongepier E."/>
            <person name="Feldmeyer B."/>
            <person name="Menzel F."/>
            <person name="Bornberg-Bauer E."/>
            <person name="Foitzik S."/>
        </authorList>
    </citation>
    <scope>NUCLEOTIDE SEQUENCE [LARGE SCALE GENOMIC DNA]</scope>
    <source>
        <tissue evidence="2">Whole body</tissue>
    </source>
</reference>
<organism evidence="2 3">
    <name type="scientific">Temnothorax longispinosus</name>
    <dbReference type="NCBI Taxonomy" id="300112"/>
    <lineage>
        <taxon>Eukaryota</taxon>
        <taxon>Metazoa</taxon>
        <taxon>Ecdysozoa</taxon>
        <taxon>Arthropoda</taxon>
        <taxon>Hexapoda</taxon>
        <taxon>Insecta</taxon>
        <taxon>Pterygota</taxon>
        <taxon>Neoptera</taxon>
        <taxon>Endopterygota</taxon>
        <taxon>Hymenoptera</taxon>
        <taxon>Apocrita</taxon>
        <taxon>Aculeata</taxon>
        <taxon>Formicoidea</taxon>
        <taxon>Formicidae</taxon>
        <taxon>Myrmicinae</taxon>
        <taxon>Temnothorax</taxon>
    </lineage>
</organism>
<evidence type="ECO:0000313" key="2">
    <source>
        <dbReference type="EMBL" id="TGZ47388.1"/>
    </source>
</evidence>
<dbReference type="Proteomes" id="UP000310200">
    <property type="component" value="Unassembled WGS sequence"/>
</dbReference>
<gene>
    <name evidence="2" type="ORF">DBV15_00013</name>
</gene>
<sequence>MATMQGRSIPIILDVSDDYADCDRRYMDSNSSNTEFCHRNCRRNDRLQLSRIIVVRHSANSGTMNLPDPNHPHSFSNRIVLLNLTHPRDTSPLPQIAGYKITAISAGFCRVGLQTLLNLKHLVVRFSDNRGLRELLRTKCEDLRRRGGIKANIDIRVVVGRDLPGNAYETSGSPKSFVARHDISSTSMCRESQAWKKGNSRWRFHQSANSYKLERDPRGTDARSSPTFSHCRREGEEDQRRGWRKPVSPGGRFGVSGREDFLGNGEREDSRKTSYERQRQKDASRVEKG</sequence>
<comment type="caution">
    <text evidence="2">The sequence shown here is derived from an EMBL/GenBank/DDBJ whole genome shotgun (WGS) entry which is preliminary data.</text>
</comment>